<evidence type="ECO:0000259" key="5">
    <source>
        <dbReference type="Pfam" id="PF01494"/>
    </source>
</evidence>
<dbReference type="GeneID" id="18758428"/>
<dbReference type="EMBL" id="JH921431">
    <property type="protein sequence ID" value="EKD19256.1"/>
    <property type="molecule type" value="Genomic_DNA"/>
</dbReference>
<protein>
    <recommendedName>
        <fullName evidence="5">FAD-binding domain-containing protein</fullName>
    </recommendedName>
</protein>
<dbReference type="InterPro" id="IPR002938">
    <property type="entry name" value="FAD-bd"/>
</dbReference>
<dbReference type="InterPro" id="IPR050641">
    <property type="entry name" value="RIFMO-like"/>
</dbReference>
<name>K1X223_MARBU</name>
<sequence>MVADAEKVIIVGAGPAGLLLGLMLSKKGIPVRVLDAAEALDTQPRATHYQAPAVHELNRAGVLEEVQAQGFLPKTVCWRKLDGEVIATLSSEGMDLPEADKMHCLPLDRLGKILQSHLLQQKTAKILWNHKVTGISQTDEKAFVDVETPDGPQKLEADYIIGCDGASSQIRRSLFGDWEFPGRTWDEQIVATNTYYPFDKFGYKESNFIIHPEHWHMAAKISNDGLWRVTYGEIPGLTREELLARQPEKFKKILPGYSGPDCYKLASISPYRVHQRLAKQMVVGRFILAADAAHLCNPFGGLGLTGGIVDVGGLYDCLVGIYERQADPSILARYDEIRREKYTTFVDPMSTANLRLLFETDPDAALESSEFLKMCKRAETDRAFAKELQMGIKALQHDFTAEYGKAVSLL</sequence>
<dbReference type="Pfam" id="PF01494">
    <property type="entry name" value="FAD_binding_3"/>
    <property type="match status" value="1"/>
</dbReference>
<keyword evidence="2" id="KW-0285">Flavoprotein</keyword>
<comment type="cofactor">
    <cofactor evidence="1">
        <name>FAD</name>
        <dbReference type="ChEBI" id="CHEBI:57692"/>
    </cofactor>
</comment>
<dbReference type="OrthoDB" id="10016252at2759"/>
<keyword evidence="7" id="KW-1185">Reference proteome</keyword>
<dbReference type="PANTHER" id="PTHR43004">
    <property type="entry name" value="TRK SYSTEM POTASSIUM UPTAKE PROTEIN"/>
    <property type="match status" value="1"/>
</dbReference>
<evidence type="ECO:0000256" key="4">
    <source>
        <dbReference type="ARBA" id="ARBA00023002"/>
    </source>
</evidence>
<organism evidence="6 7">
    <name type="scientific">Marssonina brunnea f. sp. multigermtubi (strain MB_m1)</name>
    <name type="common">Marssonina leaf spot fungus</name>
    <dbReference type="NCBI Taxonomy" id="1072389"/>
    <lineage>
        <taxon>Eukaryota</taxon>
        <taxon>Fungi</taxon>
        <taxon>Dikarya</taxon>
        <taxon>Ascomycota</taxon>
        <taxon>Pezizomycotina</taxon>
        <taxon>Leotiomycetes</taxon>
        <taxon>Helotiales</taxon>
        <taxon>Drepanopezizaceae</taxon>
        <taxon>Drepanopeziza</taxon>
    </lineage>
</organism>
<dbReference type="Proteomes" id="UP000006753">
    <property type="component" value="Unassembled WGS sequence"/>
</dbReference>
<dbReference type="AlphaFoldDB" id="K1X223"/>
<gene>
    <name evidence="6" type="ORF">MBM_02493</name>
</gene>
<evidence type="ECO:0000313" key="6">
    <source>
        <dbReference type="EMBL" id="EKD19256.1"/>
    </source>
</evidence>
<dbReference type="GO" id="GO:0016709">
    <property type="term" value="F:oxidoreductase activity, acting on paired donors, with incorporation or reduction of molecular oxygen, NAD(P)H as one donor, and incorporation of one atom of oxygen"/>
    <property type="evidence" value="ECO:0007669"/>
    <property type="project" value="UniProtKB-ARBA"/>
</dbReference>
<dbReference type="eggNOG" id="KOG2614">
    <property type="taxonomic scope" value="Eukaryota"/>
</dbReference>
<keyword evidence="3" id="KW-0274">FAD</keyword>
<proteinExistence type="predicted"/>
<dbReference type="PRINTS" id="PR00420">
    <property type="entry name" value="RNGMNOXGNASE"/>
</dbReference>
<dbReference type="Gene3D" id="3.50.50.60">
    <property type="entry name" value="FAD/NAD(P)-binding domain"/>
    <property type="match status" value="1"/>
</dbReference>
<dbReference type="GO" id="GO:0071949">
    <property type="term" value="F:FAD binding"/>
    <property type="evidence" value="ECO:0007669"/>
    <property type="project" value="InterPro"/>
</dbReference>
<feature type="domain" description="FAD-binding" evidence="5">
    <location>
        <begin position="7"/>
        <end position="343"/>
    </location>
</feature>
<dbReference type="OMA" id="WFMAARI"/>
<dbReference type="Gene3D" id="3.30.70.2450">
    <property type="match status" value="1"/>
</dbReference>
<dbReference type="PANTHER" id="PTHR43004:SF19">
    <property type="entry name" value="BINDING MONOOXYGENASE, PUTATIVE (JCVI)-RELATED"/>
    <property type="match status" value="1"/>
</dbReference>
<evidence type="ECO:0000256" key="3">
    <source>
        <dbReference type="ARBA" id="ARBA00022827"/>
    </source>
</evidence>
<evidence type="ECO:0000256" key="2">
    <source>
        <dbReference type="ARBA" id="ARBA00022630"/>
    </source>
</evidence>
<evidence type="ECO:0000256" key="1">
    <source>
        <dbReference type="ARBA" id="ARBA00001974"/>
    </source>
</evidence>
<evidence type="ECO:0000313" key="7">
    <source>
        <dbReference type="Proteomes" id="UP000006753"/>
    </source>
</evidence>
<dbReference type="HOGENOM" id="CLU_009665_2_2_1"/>
<dbReference type="KEGG" id="mbe:MBM_02493"/>
<reference evidence="6 7" key="1">
    <citation type="journal article" date="2012" name="BMC Genomics">
        <title>Sequencing the genome of Marssonina brunnea reveals fungus-poplar co-evolution.</title>
        <authorList>
            <person name="Zhu S."/>
            <person name="Cao Y.-Z."/>
            <person name="Jiang C."/>
            <person name="Tan B.-Y."/>
            <person name="Wang Z."/>
            <person name="Feng S."/>
            <person name="Zhang L."/>
            <person name="Su X.-H."/>
            <person name="Brejova B."/>
            <person name="Vinar T."/>
            <person name="Xu M."/>
            <person name="Wang M.-X."/>
            <person name="Zhang S.-G."/>
            <person name="Huang M.-R."/>
            <person name="Wu R."/>
            <person name="Zhou Y."/>
        </authorList>
    </citation>
    <scope>NUCLEOTIDE SEQUENCE [LARGE SCALE GENOMIC DNA]</scope>
    <source>
        <strain evidence="6 7">MB_m1</strain>
    </source>
</reference>
<keyword evidence="4" id="KW-0560">Oxidoreductase</keyword>
<accession>K1X223</accession>
<dbReference type="SUPFAM" id="SSF51905">
    <property type="entry name" value="FAD/NAD(P)-binding domain"/>
    <property type="match status" value="1"/>
</dbReference>
<dbReference type="InterPro" id="IPR036188">
    <property type="entry name" value="FAD/NAD-bd_sf"/>
</dbReference>
<dbReference type="InParanoid" id="K1X223"/>